<dbReference type="AlphaFoldDB" id="A0AAD3SQM1"/>
<sequence length="271" mass="30340">MTMTDAAPEDNQPPAATKEPGSTPPWDEEETKRRGTLVIGAPENPVGHPDRHREALPDNSQQQFNYEDHPYLVYSPVQRSSINPFKPVINRFTTWSRKASNFSQNVWNNLRAGPSVSKVACGKITLSAKAITKGGFEPLFKQIFNTEPNEKLKKSFACYLYTTTGPVAGTLYMSTVRIGFCSDRPLSFPVSSGKQAWFYYKVMIALRNMSTVNPVTTREETMEKCIEMVTVDGHSFWLMGFVNFEKALHNLLDTLSGFREAECASRPAAPT</sequence>
<comment type="caution">
    <text evidence="4">The sequence shown here is derived from an EMBL/GenBank/DDBJ whole genome shotgun (WGS) entry which is preliminary data.</text>
</comment>
<feature type="region of interest" description="Disordered" evidence="2">
    <location>
        <begin position="1"/>
        <end position="56"/>
    </location>
</feature>
<evidence type="ECO:0000256" key="1">
    <source>
        <dbReference type="ARBA" id="ARBA00009414"/>
    </source>
</evidence>
<accession>A0AAD3SQM1</accession>
<dbReference type="InterPro" id="IPR011993">
    <property type="entry name" value="PH-like_dom_sf"/>
</dbReference>
<dbReference type="PANTHER" id="PTHR31969">
    <property type="entry name" value="GEM-LIKE PROTEIN 2"/>
    <property type="match status" value="1"/>
</dbReference>
<dbReference type="EMBL" id="BSYO01000015">
    <property type="protein sequence ID" value="GMH15094.1"/>
    <property type="molecule type" value="Genomic_DNA"/>
</dbReference>
<name>A0AAD3SQM1_NEPGR</name>
<dbReference type="InterPro" id="IPR004182">
    <property type="entry name" value="GRAM"/>
</dbReference>
<dbReference type="Gene3D" id="2.30.29.30">
    <property type="entry name" value="Pleckstrin-homology domain (PH domain)/Phosphotyrosine-binding domain (PTB)"/>
    <property type="match status" value="1"/>
</dbReference>
<proteinExistence type="inferred from homology"/>
<dbReference type="InterPro" id="IPR037848">
    <property type="entry name" value="GEM-like"/>
</dbReference>
<protein>
    <recommendedName>
        <fullName evidence="3">GRAM domain-containing protein</fullName>
    </recommendedName>
</protein>
<evidence type="ECO:0000259" key="3">
    <source>
        <dbReference type="SMART" id="SM00568"/>
    </source>
</evidence>
<reference evidence="4" key="1">
    <citation type="submission" date="2023-05" db="EMBL/GenBank/DDBJ databases">
        <title>Nepenthes gracilis genome sequencing.</title>
        <authorList>
            <person name="Fukushima K."/>
        </authorList>
    </citation>
    <scope>NUCLEOTIDE SEQUENCE</scope>
    <source>
        <strain evidence="4">SING2019-196</strain>
    </source>
</reference>
<evidence type="ECO:0000313" key="5">
    <source>
        <dbReference type="Proteomes" id="UP001279734"/>
    </source>
</evidence>
<feature type="domain" description="GRAM" evidence="3">
    <location>
        <begin position="138"/>
        <end position="216"/>
    </location>
</feature>
<evidence type="ECO:0000313" key="4">
    <source>
        <dbReference type="EMBL" id="GMH15094.1"/>
    </source>
</evidence>
<organism evidence="4 5">
    <name type="scientific">Nepenthes gracilis</name>
    <name type="common">Slender pitcher plant</name>
    <dbReference type="NCBI Taxonomy" id="150966"/>
    <lineage>
        <taxon>Eukaryota</taxon>
        <taxon>Viridiplantae</taxon>
        <taxon>Streptophyta</taxon>
        <taxon>Embryophyta</taxon>
        <taxon>Tracheophyta</taxon>
        <taxon>Spermatophyta</taxon>
        <taxon>Magnoliopsida</taxon>
        <taxon>eudicotyledons</taxon>
        <taxon>Gunneridae</taxon>
        <taxon>Pentapetalae</taxon>
        <taxon>Caryophyllales</taxon>
        <taxon>Nepenthaceae</taxon>
        <taxon>Nepenthes</taxon>
    </lineage>
</organism>
<comment type="similarity">
    <text evidence="1">Belongs to the GEM family.</text>
</comment>
<gene>
    <name evidence="4" type="ORF">Nepgr_016935</name>
</gene>
<evidence type="ECO:0000256" key="2">
    <source>
        <dbReference type="SAM" id="MobiDB-lite"/>
    </source>
</evidence>
<dbReference type="Proteomes" id="UP001279734">
    <property type="component" value="Unassembled WGS sequence"/>
</dbReference>
<dbReference type="Pfam" id="PF02893">
    <property type="entry name" value="GRAM"/>
    <property type="match status" value="1"/>
</dbReference>
<keyword evidence="5" id="KW-1185">Reference proteome</keyword>
<dbReference type="SMART" id="SM00568">
    <property type="entry name" value="GRAM"/>
    <property type="match status" value="1"/>
</dbReference>